<proteinExistence type="predicted"/>
<reference evidence="3" key="1">
    <citation type="submission" date="2022-07" db="EMBL/GenBank/DDBJ databases">
        <title>Phylogenomic reconstructions and comparative analyses of Kickxellomycotina fungi.</title>
        <authorList>
            <person name="Reynolds N.K."/>
            <person name="Stajich J.E."/>
            <person name="Barry K."/>
            <person name="Grigoriev I.V."/>
            <person name="Crous P."/>
            <person name="Smith M.E."/>
        </authorList>
    </citation>
    <scope>NUCLEOTIDE SEQUENCE</scope>
    <source>
        <strain evidence="3">NBRC 105413</strain>
    </source>
</reference>
<keyword evidence="4" id="KW-1185">Reference proteome</keyword>
<name>A0A9W7XPL5_9FUNG</name>
<dbReference type="AlphaFoldDB" id="A0A9W7XPL5"/>
<dbReference type="CDD" id="cd01846">
    <property type="entry name" value="fatty_acyltransferase_like"/>
    <property type="match status" value="1"/>
</dbReference>
<accession>A0A9W7XPL5</accession>
<evidence type="ECO:0000256" key="1">
    <source>
        <dbReference type="ARBA" id="ARBA00022801"/>
    </source>
</evidence>
<feature type="chain" id="PRO_5040895356" evidence="2">
    <location>
        <begin position="24"/>
        <end position="367"/>
    </location>
</feature>
<evidence type="ECO:0000313" key="4">
    <source>
        <dbReference type="Proteomes" id="UP001145021"/>
    </source>
</evidence>
<dbReference type="InterPro" id="IPR036514">
    <property type="entry name" value="SGNH_hydro_sf"/>
</dbReference>
<dbReference type="InterPro" id="IPR001087">
    <property type="entry name" value="GDSL"/>
</dbReference>
<dbReference type="SUPFAM" id="SSF52266">
    <property type="entry name" value="SGNH hydrolase"/>
    <property type="match status" value="1"/>
</dbReference>
<dbReference type="Pfam" id="PF00657">
    <property type="entry name" value="Lipase_GDSL"/>
    <property type="match status" value="1"/>
</dbReference>
<evidence type="ECO:0000256" key="2">
    <source>
        <dbReference type="SAM" id="SignalP"/>
    </source>
</evidence>
<dbReference type="Proteomes" id="UP001145021">
    <property type="component" value="Unassembled WGS sequence"/>
</dbReference>
<dbReference type="PANTHER" id="PTHR45648:SF22">
    <property type="entry name" value="GDSL LIPASE_ACYLHYDROLASE FAMILY PROTEIN (AFU_ORTHOLOGUE AFUA_4G14700)"/>
    <property type="match status" value="1"/>
</dbReference>
<gene>
    <name evidence="3" type="ORF">LPJ64_001970</name>
</gene>
<dbReference type="PANTHER" id="PTHR45648">
    <property type="entry name" value="GDSL LIPASE/ACYLHYDROLASE FAMILY PROTEIN (AFU_ORTHOLOGUE AFUA_4G14700)"/>
    <property type="match status" value="1"/>
</dbReference>
<dbReference type="EMBL" id="JANBOH010000056">
    <property type="protein sequence ID" value="KAJ1646580.1"/>
    <property type="molecule type" value="Genomic_DNA"/>
</dbReference>
<dbReference type="Gene3D" id="3.40.50.1110">
    <property type="entry name" value="SGNH hydrolase"/>
    <property type="match status" value="1"/>
</dbReference>
<sequence length="367" mass="39753">MRLSTSFSFVALTAITTTSFVQAVAIRGIGSPTLHIFGDSLSDIGTLKDLTLGLLPPKPYWQGRFSSGPVWNEYLAKLLGFNLYNKAIGGSTSDNANSALLDFSPIDLPIDIPSTQDQINFFRLANPLYPVSLARNQDIAVLEVGANDFFAEMLNLATNTLTIESFVGTLSNTVVKQLEQLRKIGFKNILVANMAAIQYTPFADILNIEGIANTTVSMYNQQLANKVNAWARSVSGLGYFVIADIGGFVESTAKSPAIANALGLTDVKTSCVGGNLLNLVQADNKLIALLKLIVNANENLMCDNPSENYFMDFVHPAERIQRLFGYYSRELVLAVQSGKQLPPSEDTLLALISKYNLGSAVAKPVQV</sequence>
<feature type="signal peptide" evidence="2">
    <location>
        <begin position="1"/>
        <end position="23"/>
    </location>
</feature>
<evidence type="ECO:0000313" key="3">
    <source>
        <dbReference type="EMBL" id="KAJ1646580.1"/>
    </source>
</evidence>
<keyword evidence="2" id="KW-0732">Signal</keyword>
<keyword evidence="1" id="KW-0378">Hydrolase</keyword>
<dbReference type="InterPro" id="IPR051058">
    <property type="entry name" value="GDSL_Est/Lipase"/>
</dbReference>
<protein>
    <submittedName>
        <fullName evidence="3">Uncharacterized protein</fullName>
    </submittedName>
</protein>
<dbReference type="GO" id="GO:0016788">
    <property type="term" value="F:hydrolase activity, acting on ester bonds"/>
    <property type="evidence" value="ECO:0007669"/>
    <property type="project" value="InterPro"/>
</dbReference>
<organism evidence="3 4">
    <name type="scientific">Coemansia asiatica</name>
    <dbReference type="NCBI Taxonomy" id="1052880"/>
    <lineage>
        <taxon>Eukaryota</taxon>
        <taxon>Fungi</taxon>
        <taxon>Fungi incertae sedis</taxon>
        <taxon>Zoopagomycota</taxon>
        <taxon>Kickxellomycotina</taxon>
        <taxon>Kickxellomycetes</taxon>
        <taxon>Kickxellales</taxon>
        <taxon>Kickxellaceae</taxon>
        <taxon>Coemansia</taxon>
    </lineage>
</organism>
<comment type="caution">
    <text evidence="3">The sequence shown here is derived from an EMBL/GenBank/DDBJ whole genome shotgun (WGS) entry which is preliminary data.</text>
</comment>